<comment type="caution">
    <text evidence="4">The sequence shown here is derived from an EMBL/GenBank/DDBJ whole genome shotgun (WGS) entry which is preliminary data.</text>
</comment>
<protein>
    <submittedName>
        <fullName evidence="4">VWFA-related protein</fullName>
    </submittedName>
</protein>
<dbReference type="CDD" id="cd00198">
    <property type="entry name" value="vWFA"/>
    <property type="match status" value="1"/>
</dbReference>
<feature type="compositionally biased region" description="Basic and acidic residues" evidence="1">
    <location>
        <begin position="262"/>
        <end position="272"/>
    </location>
</feature>
<feature type="compositionally biased region" description="Low complexity" evidence="1">
    <location>
        <begin position="177"/>
        <end position="186"/>
    </location>
</feature>
<dbReference type="RefSeq" id="WP_246301516.1">
    <property type="nucleotide sequence ID" value="NZ_JACCCW010000001.1"/>
</dbReference>
<accession>A0A7Y9TEY8</accession>
<feature type="region of interest" description="Disordered" evidence="1">
    <location>
        <begin position="262"/>
        <end position="316"/>
    </location>
</feature>
<dbReference type="Pfam" id="PF13519">
    <property type="entry name" value="VWA_2"/>
    <property type="match status" value="1"/>
</dbReference>
<name>A0A7Y9TEY8_9BACT</name>
<feature type="region of interest" description="Disordered" evidence="1">
    <location>
        <begin position="30"/>
        <end position="51"/>
    </location>
</feature>
<keyword evidence="5" id="KW-1185">Reference proteome</keyword>
<gene>
    <name evidence="4" type="ORF">HDF17_000041</name>
</gene>
<evidence type="ECO:0000313" key="5">
    <source>
        <dbReference type="Proteomes" id="UP000589520"/>
    </source>
</evidence>
<evidence type="ECO:0000259" key="3">
    <source>
        <dbReference type="PROSITE" id="PS50234"/>
    </source>
</evidence>
<feature type="chain" id="PRO_5030771846" evidence="2">
    <location>
        <begin position="28"/>
        <end position="396"/>
    </location>
</feature>
<proteinExistence type="predicted"/>
<feature type="domain" description="VWFA" evidence="3">
    <location>
        <begin position="109"/>
        <end position="257"/>
    </location>
</feature>
<feature type="signal peptide" evidence="2">
    <location>
        <begin position="1"/>
        <end position="27"/>
    </location>
</feature>
<dbReference type="InterPro" id="IPR036465">
    <property type="entry name" value="vWFA_dom_sf"/>
</dbReference>
<dbReference type="EMBL" id="JACCCW010000001">
    <property type="protein sequence ID" value="NYF77754.1"/>
    <property type="molecule type" value="Genomic_DNA"/>
</dbReference>
<sequence length="396" mass="42651">MRACTFLRLGPAVSVFFALLPTMQAQHPTLQTPAASTQPAATTTPAAQEPVSTVPTLSVDARLVNLPVVVRDKNGALVQNLTEADFVLQVDGHPQTIRYFDLDSNLPLTLGLLVDTSMSQRNVLDEERSASSAFLDQMLTGPKDQAFVVQFARQIELLQDLTSSRPKLQAALKDLDTSNPSSPSDSNDTDDSNGHHNRAGGTTLYDSVFLASDELMSKQKGRKAVILLTDGDDRGSKETLVKAIEATQRADTIIYAIYFKGEEPRPDNDNGNHRGGGFPRSGGIGFPGSGGGYPGGGGNGGGNRPSQQPTNRTDGKKTLERMAQETGGRMFEVSKKQPVADIYTEIGKELRGQYRLGYTPDQATAADGYHQIDLSLSGSDKKKLTIQTRDGYYTGQ</sequence>
<dbReference type="Proteomes" id="UP000589520">
    <property type="component" value="Unassembled WGS sequence"/>
</dbReference>
<dbReference type="InterPro" id="IPR002035">
    <property type="entry name" value="VWF_A"/>
</dbReference>
<dbReference type="SMART" id="SM00327">
    <property type="entry name" value="VWA"/>
    <property type="match status" value="1"/>
</dbReference>
<evidence type="ECO:0000313" key="4">
    <source>
        <dbReference type="EMBL" id="NYF77754.1"/>
    </source>
</evidence>
<reference evidence="4 5" key="1">
    <citation type="submission" date="2020-07" db="EMBL/GenBank/DDBJ databases">
        <title>Genomic Encyclopedia of Type Strains, Phase IV (KMG-V): Genome sequencing to study the core and pangenomes of soil and plant-associated prokaryotes.</title>
        <authorList>
            <person name="Whitman W."/>
        </authorList>
    </citation>
    <scope>NUCLEOTIDE SEQUENCE [LARGE SCALE GENOMIC DNA]</scope>
    <source>
        <strain evidence="4 5">X4EP2</strain>
    </source>
</reference>
<dbReference type="Gene3D" id="3.40.50.410">
    <property type="entry name" value="von Willebrand factor, type A domain"/>
    <property type="match status" value="1"/>
</dbReference>
<dbReference type="InterPro" id="IPR017802">
    <property type="entry name" value="VWFA-rel_acidobac-type"/>
</dbReference>
<dbReference type="AlphaFoldDB" id="A0A7Y9TEY8"/>
<organism evidence="4 5">
    <name type="scientific">Granulicella arctica</name>
    <dbReference type="NCBI Taxonomy" id="940613"/>
    <lineage>
        <taxon>Bacteria</taxon>
        <taxon>Pseudomonadati</taxon>
        <taxon>Acidobacteriota</taxon>
        <taxon>Terriglobia</taxon>
        <taxon>Terriglobales</taxon>
        <taxon>Acidobacteriaceae</taxon>
        <taxon>Granulicella</taxon>
    </lineage>
</organism>
<keyword evidence="2" id="KW-0732">Signal</keyword>
<evidence type="ECO:0000256" key="1">
    <source>
        <dbReference type="SAM" id="MobiDB-lite"/>
    </source>
</evidence>
<feature type="compositionally biased region" description="Gly residues" evidence="1">
    <location>
        <begin position="273"/>
        <end position="303"/>
    </location>
</feature>
<dbReference type="PROSITE" id="PS50234">
    <property type="entry name" value="VWFA"/>
    <property type="match status" value="1"/>
</dbReference>
<feature type="compositionally biased region" description="Low complexity" evidence="1">
    <location>
        <begin position="30"/>
        <end position="48"/>
    </location>
</feature>
<dbReference type="NCBIfam" id="TIGR03436">
    <property type="entry name" value="acidobact_VWFA"/>
    <property type="match status" value="1"/>
</dbReference>
<feature type="region of interest" description="Disordered" evidence="1">
    <location>
        <begin position="173"/>
        <end position="201"/>
    </location>
</feature>
<evidence type="ECO:0000256" key="2">
    <source>
        <dbReference type="SAM" id="SignalP"/>
    </source>
</evidence>
<dbReference type="SUPFAM" id="SSF53300">
    <property type="entry name" value="vWA-like"/>
    <property type="match status" value="1"/>
</dbReference>